<name>C5BVF2_BEUC1</name>
<evidence type="ECO:0000313" key="3">
    <source>
        <dbReference type="EMBL" id="ACQ80539.1"/>
    </source>
</evidence>
<dbReference type="PANTHER" id="PTHR35369">
    <property type="entry name" value="BLR3025 PROTEIN-RELATED"/>
    <property type="match status" value="1"/>
</dbReference>
<dbReference type="InterPro" id="IPR001126">
    <property type="entry name" value="UmuC"/>
</dbReference>
<dbReference type="InterPro" id="IPR050356">
    <property type="entry name" value="SulA_CellDiv_inhibitor"/>
</dbReference>
<organism evidence="3 4">
    <name type="scientific">Beutenbergia cavernae (strain ATCC BAA-8 / DSM 12333 / CCUG 43141 / JCM 11478 / NBRC 16432 / NCIMB 13614 / HKI 0122)</name>
    <dbReference type="NCBI Taxonomy" id="471853"/>
    <lineage>
        <taxon>Bacteria</taxon>
        <taxon>Bacillati</taxon>
        <taxon>Actinomycetota</taxon>
        <taxon>Actinomycetes</taxon>
        <taxon>Micrococcales</taxon>
        <taxon>Beutenbergiaceae</taxon>
        <taxon>Beutenbergia</taxon>
    </lineage>
</organism>
<dbReference type="GO" id="GO:0006281">
    <property type="term" value="P:DNA repair"/>
    <property type="evidence" value="ECO:0007669"/>
    <property type="project" value="InterPro"/>
</dbReference>
<reference evidence="3 4" key="1">
    <citation type="journal article" date="2009" name="Stand. Genomic Sci.">
        <title>Complete genome sequence of Beutenbergia cavernae type strain (HKI 0122).</title>
        <authorList>
            <person name="Land M."/>
            <person name="Pukall R."/>
            <person name="Abt B."/>
            <person name="Goker M."/>
            <person name="Rohde M."/>
            <person name="Glavina Del Rio T."/>
            <person name="Tice H."/>
            <person name="Copeland A."/>
            <person name="Cheng J.F."/>
            <person name="Lucas S."/>
            <person name="Chen F."/>
            <person name="Nolan M."/>
            <person name="Bruce D."/>
            <person name="Goodwin L."/>
            <person name="Pitluck S."/>
            <person name="Ivanova N."/>
            <person name="Mavromatis K."/>
            <person name="Ovchinnikova G."/>
            <person name="Pati A."/>
            <person name="Chen A."/>
            <person name="Palaniappan K."/>
            <person name="Hauser L."/>
            <person name="Chang Y.J."/>
            <person name="Jefferies C.C."/>
            <person name="Saunders E."/>
            <person name="Brettin T."/>
            <person name="Detter J.C."/>
            <person name="Han C."/>
            <person name="Chain P."/>
            <person name="Bristow J."/>
            <person name="Eisen J.A."/>
            <person name="Markowitz V."/>
            <person name="Hugenholtz P."/>
            <person name="Kyrpides N.C."/>
            <person name="Klenk H.P."/>
            <person name="Lapidus A."/>
        </authorList>
    </citation>
    <scope>NUCLEOTIDE SEQUENCE [LARGE SCALE GENOMIC DNA]</scope>
    <source>
        <strain evidence="4">ATCC BAA-8 / DSM 12333 / NBRC 16432</strain>
    </source>
</reference>
<dbReference type="STRING" id="471853.Bcav_2288"/>
<accession>C5BVF2</accession>
<proteinExistence type="predicted"/>
<dbReference type="AlphaFoldDB" id="C5BVF2"/>
<dbReference type="EMBL" id="CP001618">
    <property type="protein sequence ID" value="ACQ80539.1"/>
    <property type="molecule type" value="Genomic_DNA"/>
</dbReference>
<gene>
    <name evidence="3" type="ordered locus">Bcav_2288</name>
</gene>
<dbReference type="Gene3D" id="3.40.1170.60">
    <property type="match status" value="1"/>
</dbReference>
<feature type="domain" description="UmuC" evidence="2">
    <location>
        <begin position="45"/>
        <end position="168"/>
    </location>
</feature>
<protein>
    <submittedName>
        <fullName evidence="3">DNA-repair protein</fullName>
    </submittedName>
</protein>
<keyword evidence="4" id="KW-1185">Reference proteome</keyword>
<dbReference type="SUPFAM" id="SSF56672">
    <property type="entry name" value="DNA/RNA polymerases"/>
    <property type="match status" value="1"/>
</dbReference>
<dbReference type="HOGENOM" id="CLU_026357_0_0_11"/>
<keyword evidence="1" id="KW-0227">DNA damage</keyword>
<dbReference type="PANTHER" id="PTHR35369:SF2">
    <property type="entry name" value="BLR3025 PROTEIN"/>
    <property type="match status" value="1"/>
</dbReference>
<evidence type="ECO:0000256" key="1">
    <source>
        <dbReference type="ARBA" id="ARBA00022763"/>
    </source>
</evidence>
<dbReference type="Proteomes" id="UP000007962">
    <property type="component" value="Chromosome"/>
</dbReference>
<evidence type="ECO:0000259" key="2">
    <source>
        <dbReference type="Pfam" id="PF00817"/>
    </source>
</evidence>
<dbReference type="CDD" id="cd03468">
    <property type="entry name" value="PolY_like"/>
    <property type="match status" value="1"/>
</dbReference>
<dbReference type="Pfam" id="PF00817">
    <property type="entry name" value="IMS"/>
    <property type="match status" value="1"/>
</dbReference>
<dbReference type="InterPro" id="IPR043502">
    <property type="entry name" value="DNA/RNA_pol_sf"/>
</dbReference>
<dbReference type="eggNOG" id="COG0389">
    <property type="taxonomic scope" value="Bacteria"/>
</dbReference>
<sequence length="562" mass="59818">MTMSALTERRRTAARTAELAPRLAVLWVPDWPVAAAVLSGAAPAHAPIAVHDSRVLTAVDARARSQGVRRGMRRRTAQGLCPDLELVAMDEGRDVRAFEPVVQAVEGVVAGVEVSRPGLVVLAAGGPSRYVGTEEALAELLVGTVADEAGTECQVGVADGLLAALLAARDGLIVPPGTSAEYLAGRPVRDLLHVATTRESHARLADLSDLLRRLGIGTLGAFARLRAGDVLARFGDVGTQGYRLARGLDARPVSVRRPEPDVTVRADLDPPAARLDTAAFAARRLAEDLQNRLLRRGAVCARLRVLARTEGGSELVRTWRIDGAATATELTDRVRWQLEGWLNGRSGQAPSAPLVRLELVAEEVTPAGTAQDGLWGRRSRGEQQAGRAALRVQGLLGSSQVLTPVLEGGRSPRDQVRLVAWGDEAVGLRPPEAPWPGRIPRPLPATVPDVPWRAELTAADGGPVTVGGRGTLVPAGVVPALLRILPEDGEDAARTSGRGQSRRMRSGSYRITGWAGPWPIGERWWQTTGARSGAYVQLLLDGAPGVLVVVRDGRWWVEGVYD</sequence>
<dbReference type="KEGG" id="bcv:Bcav_2288"/>
<evidence type="ECO:0000313" key="4">
    <source>
        <dbReference type="Proteomes" id="UP000007962"/>
    </source>
</evidence>